<gene>
    <name evidence="1" type="ORF">N7530_002402</name>
</gene>
<dbReference type="Proteomes" id="UP001147760">
    <property type="component" value="Unassembled WGS sequence"/>
</dbReference>
<accession>A0A9W9X3N4</accession>
<evidence type="ECO:0000313" key="2">
    <source>
        <dbReference type="Proteomes" id="UP001147760"/>
    </source>
</evidence>
<evidence type="ECO:0000313" key="1">
    <source>
        <dbReference type="EMBL" id="KAJ5483156.1"/>
    </source>
</evidence>
<protein>
    <submittedName>
        <fullName evidence="1">Uncharacterized protein</fullName>
    </submittedName>
</protein>
<dbReference type="OrthoDB" id="5400577at2759"/>
<sequence length="99" mass="10947">MHQRYLIDSGNVPVGYKLEKGSSAPGIIMIKKFILWYYACFTRRRLQPDGRATVIATLVCAERFFSGFETATGNRVAPADRSEIYRVSIAGAAKIDDAG</sequence>
<proteinExistence type="predicted"/>
<organism evidence="1 2">
    <name type="scientific">Penicillium desertorum</name>
    <dbReference type="NCBI Taxonomy" id="1303715"/>
    <lineage>
        <taxon>Eukaryota</taxon>
        <taxon>Fungi</taxon>
        <taxon>Dikarya</taxon>
        <taxon>Ascomycota</taxon>
        <taxon>Pezizomycotina</taxon>
        <taxon>Eurotiomycetes</taxon>
        <taxon>Eurotiomycetidae</taxon>
        <taxon>Eurotiales</taxon>
        <taxon>Aspergillaceae</taxon>
        <taxon>Penicillium</taxon>
    </lineage>
</organism>
<dbReference type="EMBL" id="JAPWDO010000002">
    <property type="protein sequence ID" value="KAJ5483156.1"/>
    <property type="molecule type" value="Genomic_DNA"/>
</dbReference>
<name>A0A9W9X3N4_9EURO</name>
<reference evidence="1" key="2">
    <citation type="journal article" date="2023" name="IMA Fungus">
        <title>Comparative genomic study of the Penicillium genus elucidates a diverse pangenome and 15 lateral gene transfer events.</title>
        <authorList>
            <person name="Petersen C."/>
            <person name="Sorensen T."/>
            <person name="Nielsen M.R."/>
            <person name="Sondergaard T.E."/>
            <person name="Sorensen J.L."/>
            <person name="Fitzpatrick D.A."/>
            <person name="Frisvad J.C."/>
            <person name="Nielsen K.L."/>
        </authorList>
    </citation>
    <scope>NUCLEOTIDE SEQUENCE</scope>
    <source>
        <strain evidence="1">IBT 17660</strain>
    </source>
</reference>
<reference evidence="1" key="1">
    <citation type="submission" date="2022-12" db="EMBL/GenBank/DDBJ databases">
        <authorList>
            <person name="Petersen C."/>
        </authorList>
    </citation>
    <scope>NUCLEOTIDE SEQUENCE</scope>
    <source>
        <strain evidence="1">IBT 17660</strain>
    </source>
</reference>
<comment type="caution">
    <text evidence="1">The sequence shown here is derived from an EMBL/GenBank/DDBJ whole genome shotgun (WGS) entry which is preliminary data.</text>
</comment>
<keyword evidence="2" id="KW-1185">Reference proteome</keyword>
<dbReference type="AlphaFoldDB" id="A0A9W9X3N4"/>